<dbReference type="InterPro" id="IPR017871">
    <property type="entry name" value="ABC_transporter-like_CS"/>
</dbReference>
<accession>D3VRK7</accession>
<dbReference type="OrthoDB" id="394854at2"/>
<dbReference type="KEGG" id="mal:MAGa7520"/>
<dbReference type="PANTHER" id="PTHR43875">
    <property type="entry name" value="MALTODEXTRIN IMPORT ATP-BINDING PROTEIN MSMX"/>
    <property type="match status" value="1"/>
</dbReference>
<proteinExistence type="predicted"/>
<dbReference type="InterPro" id="IPR047641">
    <property type="entry name" value="ABC_transpr_MalK/UgpC-like"/>
</dbReference>
<feature type="domain" description="ABC transporter" evidence="3">
    <location>
        <begin position="11"/>
        <end position="314"/>
    </location>
</feature>
<gene>
    <name evidence="4" type="primary">gtsA</name>
    <name evidence="4" type="ordered locus">MAGa7520</name>
</gene>
<dbReference type="Pfam" id="PF00005">
    <property type="entry name" value="ABC_tran"/>
    <property type="match status" value="1"/>
</dbReference>
<protein>
    <submittedName>
        <fullName evidence="4">Glycerol ABC transporter, ATP bindingcomponent</fullName>
    </submittedName>
</protein>
<dbReference type="SUPFAM" id="SSF52540">
    <property type="entry name" value="P-loop containing nucleoside triphosphate hydrolases"/>
    <property type="match status" value="1"/>
</dbReference>
<dbReference type="Gene3D" id="2.40.50.100">
    <property type="match status" value="1"/>
</dbReference>
<evidence type="ECO:0000256" key="1">
    <source>
        <dbReference type="ARBA" id="ARBA00022741"/>
    </source>
</evidence>
<name>D3VRK7_MYCAA</name>
<dbReference type="GO" id="GO:0016887">
    <property type="term" value="F:ATP hydrolysis activity"/>
    <property type="evidence" value="ECO:0007669"/>
    <property type="project" value="InterPro"/>
</dbReference>
<dbReference type="AlphaFoldDB" id="D3VRK7"/>
<dbReference type="PROSITE" id="PS00211">
    <property type="entry name" value="ABC_TRANSPORTER_1"/>
    <property type="match status" value="1"/>
</dbReference>
<dbReference type="Gene3D" id="3.40.50.300">
    <property type="entry name" value="P-loop containing nucleotide triphosphate hydrolases"/>
    <property type="match status" value="1"/>
</dbReference>
<keyword evidence="1" id="KW-0547">Nucleotide-binding</keyword>
<dbReference type="EMBL" id="FP671138">
    <property type="protein sequence ID" value="CBH40955.1"/>
    <property type="molecule type" value="Genomic_DNA"/>
</dbReference>
<dbReference type="GO" id="GO:0055052">
    <property type="term" value="C:ATP-binding cassette (ABC) transporter complex, substrate-binding subunit-containing"/>
    <property type="evidence" value="ECO:0007669"/>
    <property type="project" value="TreeGrafter"/>
</dbReference>
<dbReference type="RefSeq" id="WP_013022273.1">
    <property type="nucleotide sequence ID" value="NC_013948.1"/>
</dbReference>
<reference evidence="5" key="1">
    <citation type="journal article" date="2010" name="BMC Genomics">
        <title>Comparative genomic and proteomic analyses of two Mycoplasma agalactiae strains: clues to the macro- and micro-events that are shaping mycoplasma diversity.</title>
        <authorList>
            <person name="Nouvel L.X."/>
            <person name="Sirand-Pugnet P."/>
            <person name="Marenda M.S."/>
            <person name="Sagne E."/>
            <person name="Barbe V."/>
            <person name="Mangenot S."/>
            <person name="Schenowitz C."/>
            <person name="Jacob D."/>
            <person name="Barre A."/>
            <person name="Claverol S."/>
            <person name="Blanchard A."/>
            <person name="Citti C."/>
        </authorList>
    </citation>
    <scope>NUCLEOTIDE SEQUENCE [LARGE SCALE GENOMIC DNA]</scope>
    <source>
        <strain evidence="5">5632</strain>
    </source>
</reference>
<evidence type="ECO:0000256" key="2">
    <source>
        <dbReference type="ARBA" id="ARBA00022840"/>
    </source>
</evidence>
<dbReference type="SMART" id="SM00382">
    <property type="entry name" value="AAA"/>
    <property type="match status" value="1"/>
</dbReference>
<dbReference type="InterPro" id="IPR003593">
    <property type="entry name" value="AAA+_ATPase"/>
</dbReference>
<dbReference type="GO" id="GO:0005524">
    <property type="term" value="F:ATP binding"/>
    <property type="evidence" value="ECO:0007669"/>
    <property type="project" value="UniProtKB-KW"/>
</dbReference>
<sequence>METLNNEDILIKINDLKFKYHKKQKEYNVDIDKLVIQENEIVSLLGPSGSGKTTLLNLILGYLKPNEGSIEIKHKPLIYEIAYIMQENSTYEDTTVFNNVYLSAKNYSKWVDSARLKYFENLFSELDASAESNKKLFSKFEDYKQSLTSKKKSIWKKKITYLALVFSCLGNKNIKNKFKILNQLRLRSLFKNEITDVAKKLEIDHLLNQRVDKLSGGQKQRVAFAKGIIKKTNLVLMDEPFSALDAKIKESTIEWLIKIKKEFNLSIIVVTHDQQDALKLSDQIILLKDGKVQQYSSGDKMYDSPNNLFVAKFIGTPEINFINSKDNKHHYIRENKLKVSVNKNGKYSILNKKNFGDKTYYQIEYDKNNIWTIVLKDNALEVNEKVDVTFSNKDVLVFDEKGNRIYA</sequence>
<evidence type="ECO:0000313" key="4">
    <source>
        <dbReference type="EMBL" id="CBH40955.1"/>
    </source>
</evidence>
<evidence type="ECO:0000313" key="5">
    <source>
        <dbReference type="Proteomes" id="UP000006902"/>
    </source>
</evidence>
<dbReference type="PANTHER" id="PTHR43875:SF1">
    <property type="entry name" value="OSMOPROTECTIVE COMPOUNDS UPTAKE ATP-BINDING PROTEIN GGTA"/>
    <property type="match status" value="1"/>
</dbReference>
<dbReference type="PROSITE" id="PS50893">
    <property type="entry name" value="ABC_TRANSPORTER_2"/>
    <property type="match status" value="1"/>
</dbReference>
<dbReference type="eggNOG" id="COG3839">
    <property type="taxonomic scope" value="Bacteria"/>
</dbReference>
<keyword evidence="2" id="KW-0067">ATP-binding</keyword>
<evidence type="ECO:0000259" key="3">
    <source>
        <dbReference type="PROSITE" id="PS50893"/>
    </source>
</evidence>
<organism evidence="4 5">
    <name type="scientific">Mycoplasmopsis agalactiae</name>
    <name type="common">Mycoplasma agalactiae</name>
    <dbReference type="NCBI Taxonomy" id="2110"/>
    <lineage>
        <taxon>Bacteria</taxon>
        <taxon>Bacillati</taxon>
        <taxon>Mycoplasmatota</taxon>
        <taxon>Mycoplasmoidales</taxon>
        <taxon>Metamycoplasmataceae</taxon>
        <taxon>Mycoplasmopsis</taxon>
    </lineage>
</organism>
<dbReference type="Proteomes" id="UP000006902">
    <property type="component" value="Chromosome"/>
</dbReference>
<dbReference type="InterPro" id="IPR027417">
    <property type="entry name" value="P-loop_NTPase"/>
</dbReference>
<dbReference type="InterPro" id="IPR003439">
    <property type="entry name" value="ABC_transporter-like_ATP-bd"/>
</dbReference>